<feature type="compositionally biased region" description="Basic and acidic residues" evidence="2">
    <location>
        <begin position="1658"/>
        <end position="1667"/>
    </location>
</feature>
<accession>A0ABD6DD72</accession>
<feature type="compositionally biased region" description="Acidic residues" evidence="2">
    <location>
        <begin position="1517"/>
        <end position="1528"/>
    </location>
</feature>
<evidence type="ECO:0000313" key="4">
    <source>
        <dbReference type="Proteomes" id="UP001597052"/>
    </source>
</evidence>
<sequence>MSEFAELNENPPVDMGADADDLTTYEKAKRVVSSSSKSYYRPSVSPDDYPETDVIRAVREEAPSKEQEEIGVKRVLTFAAAYERGDLDHEKMRSEMSSVEAYEAMVRLAENHIEEAYLIRAKEADSSQADSGRDSARVEQHSQAAQKPATSASTAELGEKPALTDGTGTQDSLPLSVEGDERAENRTASGATASTTVEDDNLPAKRGKFAVNFVDTEYQQTRSESGRILHMNFKQTGSDGSLYMGEDVRQLFVEDHAEDPDMNIWLGYQSRGNNPMDEVGMEKFSWFRHISMFGTTGMGKTTSQKNLINQIVRKGYGCVVIDPKGDMAIELMQEIPESRLDDVIWVEPGSIKHPDRVAAINFLEPSIPEDHPRYDREVESIVDDLQAILKAEGYWGAKMAGITKNITRAMIRSNNPYTLYDMYNVLGQEEKRWNFARSLEREGVELGDTETGSIITDIRQYSKRIAQMEADEVDPVVRRLQDWAESPISKEIVSHRNSSVSINDAVEEGKIILVRNTVSNEEVKRVVSTAIIRRVWATIQSRADEEENEADREPFFMLIDEFDDVVSEDMNVDKMLTKARSGKMSVCLACQNPAQIEEDHEGILRQIFSNTDTMATFGVRGPDDSELIAKRMGDNVDAEDIRGMPEFRILTRITYMDEGQRKLSPAVGLQTFPDYPPLRTKEEAHEAIERSLERYGVEPMANSPEETDLLISGGGLQEQTVVDFLELVWGEQLKRGAETVTVESFADRFEEALGHPIEEFPSGIGVPPEMINVHNVSLGDDEDEDPFSMDGEWEYHEDDDTNNLIAYQTEKRIHIQKPEAEVSITAEGIDAILQQDSGRNQPTESHRKTIHDGFRWFSRLGMDLSVPIQSGTGEVCDGLADLPVEQQGAPAEIAKTLEAFEEDYPEASAISSGYHINLEAETTTQRKPARTIENVVRASTEGRKAILMVEDGRSSGRGRAYHANRVENILTDPPFYREDRMHPPGTEIPDDEEPEPEPVRILYNRTDKLRIGTPGENQEKFALIPRGKEAVWVDTGKKLELYDGHGPDAEKWGEAKYSETYYGSSNAFDVWCRYDQHQREWAVYPGYGETVRFDSKKELRESYQFVRGPLYMDAMVEQLPKRDEWEVLILPDPTAIYRDPNEAHDQDNDGQKAVYELDLQFPPEEVPLVYRDGETTPLIDEDSDLLTGPCTEDVETDDTNTNEDGTADSPTEAQAMVMAGDEIQEIMDTFEQIQLEAETKQLIDGYRREYTTKELTRLDEIEGVFGAKHPGEIDLWMSVWDYWSRSYDTGIAKTNLPDATMTATGLTRAKAKDAVAIAEDFDLLVEATPADTDDPNIDEETTILRLVQPEERPDLFVESTADLKAFADREKWAEIWDVFIDTSDKIEQPFLQTVIEKTSTIEGDLQTRAVIGVGCLCGAIVEVGGEYALSDERPRDIWLTLWEKSRAELNEPLPEQKIRLGLKIELLDSDVDHEDYFESALDHNELYSPEDLAADQYVVNDPASDEGPEIIEREGPDPFDDPDDDPDGVDNTPSTEAETQAPQSPQENVGPATADVEPQEAADAATTDDTTEGEQSVASANSSSTNDAGDSDVDPDEKFDDVGPESFTENAVSTFFGGDLAEHQDATETTENTEDEDSAVDESATDVDSDTDAADSDGSYKQEVDPADVRSHYSAIEDVYGDLPIGEFAPILNADYAGWYITEDNDEYDPDLPIEGNETDSRVFDKIRKPASPKDDLSKIIQGVERTMYATTSYKTDEMMGEWTPAQYDRERGGYEYPITGNPLPGWEDIAGLMVWGDIDLADELKPQRGDLDAETQATVERTLEAYAERYADLYGSEDAIFGLDSVGGAYIMGAPTATLDIFQYFQDIKENPVGAAMVFEEFVERSNERLKEIEQEVNEEVDGAAEVIHPDWVNNPNRLYKAPLSIHTKHKAVVTPIDPTDVEYDMTELGAVDEDLIAEARQWVADLNDGTHRECVDSLVANLWPQEYKQEDGDWKSALERWVTKKRNEEAKKREKERKARENRLERVEDAEVNLTPNYVDEYRALEAISTEEVVRLYACDDWDTGLKNSHKIEFNPSWRTSSSGSSCFVNTRTDNFGDSGMGGGGYADKAMALGDPDIAYWDPSDDLEGELRGEALDALREAGYEVPLFVPDVGSDKRNGDGKHDQTPLWAKLDAAVALGVCKEDDFVEVEREDNGEKYHKLPDDVNAELFGILRNEYGYTVSETKGEDESESADNSTDPSGAENAGGVGLGVVTGDDSVGESTGDRDVDGGDDADDEDELTRFLTYEEPDLDNPAIDVDTDAVHQFVSEFAVVHEGDDPSIGIKKDTLFLAFANWSKLNGIELNKLSGNKATQPKKTKLKTILDSLYNINDGKVNSDEGRFRGFRSIELSEYGEELLTTDLE</sequence>
<feature type="compositionally biased region" description="Acidic residues" evidence="2">
    <location>
        <begin position="1192"/>
        <end position="1201"/>
    </location>
</feature>
<dbReference type="CDD" id="cd01127">
    <property type="entry name" value="TrwB_TraG_TraD_VirD4"/>
    <property type="match status" value="1"/>
</dbReference>
<evidence type="ECO:0000256" key="1">
    <source>
        <dbReference type="SAM" id="Coils"/>
    </source>
</evidence>
<feature type="compositionally biased region" description="Basic and acidic residues" evidence="2">
    <location>
        <begin position="124"/>
        <end position="140"/>
    </location>
</feature>
<evidence type="ECO:0000256" key="2">
    <source>
        <dbReference type="SAM" id="MobiDB-lite"/>
    </source>
</evidence>
<dbReference type="PANTHER" id="PTHR30121">
    <property type="entry name" value="UNCHARACTERIZED PROTEIN YJGR-RELATED"/>
    <property type="match status" value="1"/>
</dbReference>
<dbReference type="InterPro" id="IPR027417">
    <property type="entry name" value="P-loop_NTPase"/>
</dbReference>
<feature type="coiled-coil region" evidence="1">
    <location>
        <begin position="2000"/>
        <end position="2032"/>
    </location>
</feature>
<keyword evidence="4" id="KW-1185">Reference proteome</keyword>
<reference evidence="3 4" key="1">
    <citation type="journal article" date="2019" name="Int. J. Syst. Evol. Microbiol.">
        <title>The Global Catalogue of Microorganisms (GCM) 10K type strain sequencing project: providing services to taxonomists for standard genome sequencing and annotation.</title>
        <authorList>
            <consortium name="The Broad Institute Genomics Platform"/>
            <consortium name="The Broad Institute Genome Sequencing Center for Infectious Disease"/>
            <person name="Wu L."/>
            <person name="Ma J."/>
        </authorList>
    </citation>
    <scope>NUCLEOTIDE SEQUENCE [LARGE SCALE GENOMIC DNA]</scope>
    <source>
        <strain evidence="3 4">CGMCC 1.10593</strain>
    </source>
</reference>
<dbReference type="InterPro" id="IPR003688">
    <property type="entry name" value="TraG/VirD4"/>
</dbReference>
<feature type="compositionally biased region" description="Polar residues" evidence="2">
    <location>
        <begin position="141"/>
        <end position="154"/>
    </location>
</feature>
<dbReference type="InterPro" id="IPR051162">
    <property type="entry name" value="T4SS_component"/>
</dbReference>
<feature type="region of interest" description="Disordered" evidence="2">
    <location>
        <begin position="1500"/>
        <end position="1667"/>
    </location>
</feature>
<gene>
    <name evidence="3" type="ORF">ACFSBW_19410</name>
</gene>
<feature type="region of interest" description="Disordered" evidence="2">
    <location>
        <begin position="124"/>
        <end position="201"/>
    </location>
</feature>
<feature type="compositionally biased region" description="Polar residues" evidence="2">
    <location>
        <begin position="186"/>
        <end position="196"/>
    </location>
</feature>
<dbReference type="Pfam" id="PF02534">
    <property type="entry name" value="T4SS-DNA_transf"/>
    <property type="match status" value="1"/>
</dbReference>
<feature type="region of interest" description="Disordered" evidence="2">
    <location>
        <begin position="2226"/>
        <end position="2279"/>
    </location>
</feature>
<name>A0ABD6DD72_9EURY</name>
<feature type="compositionally biased region" description="Polar residues" evidence="2">
    <location>
        <begin position="1531"/>
        <end position="1547"/>
    </location>
</feature>
<feature type="compositionally biased region" description="Acidic residues" evidence="2">
    <location>
        <begin position="1589"/>
        <end position="1603"/>
    </location>
</feature>
<evidence type="ECO:0000313" key="3">
    <source>
        <dbReference type="EMBL" id="MFD1644008.1"/>
    </source>
</evidence>
<protein>
    <submittedName>
        <fullName evidence="3">Type IV secretory system conjugative DNA transfer family protein</fullName>
    </submittedName>
</protein>
<organism evidence="3 4">
    <name type="scientific">Halohasta litorea</name>
    <dbReference type="NCBI Taxonomy" id="869891"/>
    <lineage>
        <taxon>Archaea</taxon>
        <taxon>Methanobacteriati</taxon>
        <taxon>Methanobacteriota</taxon>
        <taxon>Stenosarchaea group</taxon>
        <taxon>Halobacteria</taxon>
        <taxon>Halobacteriales</taxon>
        <taxon>Haloferacaceae</taxon>
        <taxon>Halohasta</taxon>
    </lineage>
</organism>
<dbReference type="RefSeq" id="WP_256397935.1">
    <property type="nucleotide sequence ID" value="NZ_JANHDJ010000020.1"/>
</dbReference>
<feature type="region of interest" description="Disordered" evidence="2">
    <location>
        <begin position="974"/>
        <end position="996"/>
    </location>
</feature>
<feature type="region of interest" description="Disordered" evidence="2">
    <location>
        <begin position="1"/>
        <end position="20"/>
    </location>
</feature>
<feature type="compositionally biased region" description="Polar residues" evidence="2">
    <location>
        <begin position="1573"/>
        <end position="1588"/>
    </location>
</feature>
<feature type="compositionally biased region" description="Acidic residues" evidence="2">
    <location>
        <begin position="1631"/>
        <end position="1655"/>
    </location>
</feature>
<dbReference type="Proteomes" id="UP001597052">
    <property type="component" value="Unassembled WGS sequence"/>
</dbReference>
<feature type="region of interest" description="Disordered" evidence="2">
    <location>
        <begin position="1178"/>
        <end position="1209"/>
    </location>
</feature>
<dbReference type="Gene3D" id="3.40.50.300">
    <property type="entry name" value="P-loop containing nucleotide triphosphate hydrolases"/>
    <property type="match status" value="2"/>
</dbReference>
<dbReference type="SUPFAM" id="SSF52540">
    <property type="entry name" value="P-loop containing nucleoside triphosphate hydrolases"/>
    <property type="match status" value="1"/>
</dbReference>
<dbReference type="EMBL" id="JBHUDM010000018">
    <property type="protein sequence ID" value="MFD1644008.1"/>
    <property type="molecule type" value="Genomic_DNA"/>
</dbReference>
<comment type="caution">
    <text evidence="3">The sequence shown here is derived from an EMBL/GenBank/DDBJ whole genome shotgun (WGS) entry which is preliminary data.</text>
</comment>
<keyword evidence="1" id="KW-0175">Coiled coil</keyword>
<proteinExistence type="predicted"/>
<dbReference type="PANTHER" id="PTHR30121:SF6">
    <property type="entry name" value="SLR6007 PROTEIN"/>
    <property type="match status" value="1"/>
</dbReference>